<dbReference type="AlphaFoldDB" id="A0A5B0SGR1"/>
<evidence type="ECO:0000313" key="2">
    <source>
        <dbReference type="Proteomes" id="UP000325313"/>
    </source>
</evidence>
<accession>A0A5B0SGR1</accession>
<name>A0A5B0SGR1_PUCGR</name>
<gene>
    <name evidence="1" type="ORF">PGTUg99_007018</name>
</gene>
<comment type="caution">
    <text evidence="1">The sequence shown here is derived from an EMBL/GenBank/DDBJ whole genome shotgun (WGS) entry which is preliminary data.</text>
</comment>
<dbReference type="Proteomes" id="UP000325313">
    <property type="component" value="Unassembled WGS sequence"/>
</dbReference>
<dbReference type="EMBL" id="VDEP01000011">
    <property type="protein sequence ID" value="KAA1137161.1"/>
    <property type="molecule type" value="Genomic_DNA"/>
</dbReference>
<evidence type="ECO:0000313" key="1">
    <source>
        <dbReference type="EMBL" id="KAA1137161.1"/>
    </source>
</evidence>
<proteinExistence type="predicted"/>
<protein>
    <submittedName>
        <fullName evidence="1">Uncharacterized protein</fullName>
    </submittedName>
</protein>
<sequence length="209" mass="22955">MYPRASSQTAIDQTPLSPIYWVSAKSEILTREDIHGLYPDEIEGVGACLTLIGEAMPTRLLGGPSTGASISCSTSSHHGSPSSYILNGPLFSVKTDPNFTPNPIREVVLNDKSLIHRVESELMCANELSDFDIPLRGQNDTLDFWHSAPDTPQYLSQSAKTSLLNPNFPHHPKFPHPNASSLTHRTITFANLLCKHSITATTSQNNIYR</sequence>
<reference evidence="1 2" key="1">
    <citation type="submission" date="2019-05" db="EMBL/GenBank/DDBJ databases">
        <title>Emergence of the Ug99 lineage of the wheat stem rust pathogen through somatic hybridization.</title>
        <authorList>
            <person name="Li F."/>
            <person name="Upadhyaya N.M."/>
            <person name="Sperschneider J."/>
            <person name="Matny O."/>
            <person name="Nguyen-Phuc H."/>
            <person name="Mago R."/>
            <person name="Raley C."/>
            <person name="Miller M.E."/>
            <person name="Silverstein K.A.T."/>
            <person name="Henningsen E."/>
            <person name="Hirsch C.D."/>
            <person name="Visser B."/>
            <person name="Pretorius Z.A."/>
            <person name="Steffenson B.J."/>
            <person name="Schwessinger B."/>
            <person name="Dodds P.N."/>
            <person name="Figueroa M."/>
        </authorList>
    </citation>
    <scope>NUCLEOTIDE SEQUENCE [LARGE SCALE GENOMIC DNA]</scope>
    <source>
        <strain evidence="1 2">Ug99</strain>
    </source>
</reference>
<organism evidence="1 2">
    <name type="scientific">Puccinia graminis f. sp. tritici</name>
    <dbReference type="NCBI Taxonomy" id="56615"/>
    <lineage>
        <taxon>Eukaryota</taxon>
        <taxon>Fungi</taxon>
        <taxon>Dikarya</taxon>
        <taxon>Basidiomycota</taxon>
        <taxon>Pucciniomycotina</taxon>
        <taxon>Pucciniomycetes</taxon>
        <taxon>Pucciniales</taxon>
        <taxon>Pucciniaceae</taxon>
        <taxon>Puccinia</taxon>
    </lineage>
</organism>